<dbReference type="AlphaFoldDB" id="A0A8X8X158"/>
<dbReference type="Proteomes" id="UP000298416">
    <property type="component" value="Unassembled WGS sequence"/>
</dbReference>
<accession>A0A8X8X158</accession>
<evidence type="ECO:0000256" key="1">
    <source>
        <dbReference type="SAM" id="MobiDB-lite"/>
    </source>
</evidence>
<reference evidence="2" key="1">
    <citation type="submission" date="2018-01" db="EMBL/GenBank/DDBJ databases">
        <authorList>
            <person name="Mao J.F."/>
        </authorList>
    </citation>
    <scope>NUCLEOTIDE SEQUENCE</scope>
    <source>
        <strain evidence="2">Huo1</strain>
        <tissue evidence="2">Leaf</tissue>
    </source>
</reference>
<dbReference type="EMBL" id="PNBA02000013">
    <property type="protein sequence ID" value="KAG6403711.1"/>
    <property type="molecule type" value="Genomic_DNA"/>
</dbReference>
<sequence length="95" mass="9992">MAALTHLFRSSLAVFSIRRSLSSAAATEFKPQSSPPRVDPKPEMSSGCSSAPASEKEPTPAASRFSSAFRTSPPAISSAKSSIPPGLCPSSWRRL</sequence>
<proteinExistence type="predicted"/>
<organism evidence="2">
    <name type="scientific">Salvia splendens</name>
    <name type="common">Scarlet sage</name>
    <dbReference type="NCBI Taxonomy" id="180675"/>
    <lineage>
        <taxon>Eukaryota</taxon>
        <taxon>Viridiplantae</taxon>
        <taxon>Streptophyta</taxon>
        <taxon>Embryophyta</taxon>
        <taxon>Tracheophyta</taxon>
        <taxon>Spermatophyta</taxon>
        <taxon>Magnoliopsida</taxon>
        <taxon>eudicotyledons</taxon>
        <taxon>Gunneridae</taxon>
        <taxon>Pentapetalae</taxon>
        <taxon>asterids</taxon>
        <taxon>lamiids</taxon>
        <taxon>Lamiales</taxon>
        <taxon>Lamiaceae</taxon>
        <taxon>Nepetoideae</taxon>
        <taxon>Mentheae</taxon>
        <taxon>Salviinae</taxon>
        <taxon>Salvia</taxon>
        <taxon>Salvia subgen. Calosphace</taxon>
        <taxon>core Calosphace</taxon>
    </lineage>
</organism>
<evidence type="ECO:0000313" key="2">
    <source>
        <dbReference type="EMBL" id="KAG6403711.1"/>
    </source>
</evidence>
<protein>
    <submittedName>
        <fullName evidence="2">Uncharacterized protein</fullName>
    </submittedName>
</protein>
<keyword evidence="3" id="KW-1185">Reference proteome</keyword>
<evidence type="ECO:0000313" key="3">
    <source>
        <dbReference type="Proteomes" id="UP000298416"/>
    </source>
</evidence>
<feature type="region of interest" description="Disordered" evidence="1">
    <location>
        <begin position="22"/>
        <end position="95"/>
    </location>
</feature>
<comment type="caution">
    <text evidence="2">The sequence shown here is derived from an EMBL/GenBank/DDBJ whole genome shotgun (WGS) entry which is preliminary data.</text>
</comment>
<feature type="compositionally biased region" description="Low complexity" evidence="1">
    <location>
        <begin position="59"/>
        <end position="85"/>
    </location>
</feature>
<gene>
    <name evidence="2" type="ORF">SASPL_135939</name>
</gene>
<reference evidence="2" key="2">
    <citation type="submission" date="2020-08" db="EMBL/GenBank/DDBJ databases">
        <title>Plant Genome Project.</title>
        <authorList>
            <person name="Zhang R.-G."/>
        </authorList>
    </citation>
    <scope>NUCLEOTIDE SEQUENCE</scope>
    <source>
        <strain evidence="2">Huo1</strain>
        <tissue evidence="2">Leaf</tissue>
    </source>
</reference>
<name>A0A8X8X158_SALSN</name>